<dbReference type="Pfam" id="PF19701">
    <property type="entry name" value="DUF6199"/>
    <property type="match status" value="1"/>
</dbReference>
<reference evidence="3 6" key="2">
    <citation type="submission" date="2022-05" db="EMBL/GenBank/DDBJ databases">
        <title>Genome Sequencing of Bee-Associated Microbes.</title>
        <authorList>
            <person name="Dunlap C."/>
        </authorList>
    </citation>
    <scope>NUCLEOTIDE SEQUENCE [LARGE SCALE GENOMIC DNA]</scope>
    <source>
        <strain evidence="3 6">NRRL B-23120</strain>
    </source>
</reference>
<gene>
    <name evidence="3" type="ORF">M5X16_08590</name>
    <name evidence="4" type="ORF">PC41400_07830</name>
</gene>
<evidence type="ECO:0000313" key="6">
    <source>
        <dbReference type="Proteomes" id="UP001527202"/>
    </source>
</evidence>
<evidence type="ECO:0000259" key="2">
    <source>
        <dbReference type="Pfam" id="PF19701"/>
    </source>
</evidence>
<dbReference type="EMBL" id="JAMDMJ010000008">
    <property type="protein sequence ID" value="MCY9595828.1"/>
    <property type="molecule type" value="Genomic_DNA"/>
</dbReference>
<name>A0A410WT69_9BACL</name>
<evidence type="ECO:0000313" key="5">
    <source>
        <dbReference type="Proteomes" id="UP000288943"/>
    </source>
</evidence>
<keyword evidence="1" id="KW-0812">Transmembrane</keyword>
<keyword evidence="6" id="KW-1185">Reference proteome</keyword>
<protein>
    <recommendedName>
        <fullName evidence="2">DUF6199 domain-containing protein</fullName>
    </recommendedName>
</protein>
<keyword evidence="1" id="KW-0472">Membrane</keyword>
<evidence type="ECO:0000313" key="4">
    <source>
        <dbReference type="EMBL" id="QAV17578.1"/>
    </source>
</evidence>
<accession>A0A410WT69</accession>
<dbReference type="GeneID" id="95374721"/>
<dbReference type="OrthoDB" id="1956087at2"/>
<reference evidence="4 5" key="1">
    <citation type="submission" date="2018-01" db="EMBL/GenBank/DDBJ databases">
        <title>The whole genome sequencing and assembly of Paenibacillus chitinolyticus KCCM 41400 strain.</title>
        <authorList>
            <person name="Kim J.-Y."/>
            <person name="Park M.-K."/>
            <person name="Lee Y.-J."/>
            <person name="Yi H."/>
            <person name="Bahn Y.-S."/>
            <person name="Kim J.F."/>
            <person name="Lee D.-W."/>
        </authorList>
    </citation>
    <scope>NUCLEOTIDE SEQUENCE [LARGE SCALE GENOMIC DNA]</scope>
    <source>
        <strain evidence="4 5">KCCM 41400</strain>
    </source>
</reference>
<dbReference type="AlphaFoldDB" id="A0A410WT69"/>
<evidence type="ECO:0000313" key="3">
    <source>
        <dbReference type="EMBL" id="MCY9595828.1"/>
    </source>
</evidence>
<dbReference type="KEGG" id="pchi:PC41400_07830"/>
<organism evidence="4 5">
    <name type="scientific">Paenibacillus chitinolyticus</name>
    <dbReference type="NCBI Taxonomy" id="79263"/>
    <lineage>
        <taxon>Bacteria</taxon>
        <taxon>Bacillati</taxon>
        <taxon>Bacillota</taxon>
        <taxon>Bacilli</taxon>
        <taxon>Bacillales</taxon>
        <taxon>Paenibacillaceae</taxon>
        <taxon>Paenibacillus</taxon>
    </lineage>
</organism>
<dbReference type="Proteomes" id="UP000288943">
    <property type="component" value="Chromosome"/>
</dbReference>
<proteinExistence type="predicted"/>
<dbReference type="Proteomes" id="UP001527202">
    <property type="component" value="Unassembled WGS sequence"/>
</dbReference>
<feature type="transmembrane region" description="Helical" evidence="1">
    <location>
        <begin position="34"/>
        <end position="56"/>
    </location>
</feature>
<sequence length="59" mass="6245">MLIAVGLVMLLAPGAVWTVKESWKSNDGTEPSDLYLLSTRLGGGIFLLVGIACIVVSRL</sequence>
<dbReference type="RefSeq" id="WP_042229168.1">
    <property type="nucleotide sequence ID" value="NZ_CP026520.1"/>
</dbReference>
<dbReference type="EMBL" id="CP026520">
    <property type="protein sequence ID" value="QAV17578.1"/>
    <property type="molecule type" value="Genomic_DNA"/>
</dbReference>
<evidence type="ECO:0000256" key="1">
    <source>
        <dbReference type="SAM" id="Phobius"/>
    </source>
</evidence>
<feature type="domain" description="DUF6199" evidence="2">
    <location>
        <begin position="2"/>
        <end position="56"/>
    </location>
</feature>
<keyword evidence="1" id="KW-1133">Transmembrane helix</keyword>
<dbReference type="InterPro" id="IPR045679">
    <property type="entry name" value="DUF6199"/>
</dbReference>